<evidence type="ECO:0000256" key="1">
    <source>
        <dbReference type="SAM" id="MobiDB-lite"/>
    </source>
</evidence>
<protein>
    <submittedName>
        <fullName evidence="2">Uncharacterized protein</fullName>
    </submittedName>
</protein>
<name>A0A5B7G9H3_PORTR</name>
<dbReference type="EMBL" id="VSRR010012132">
    <property type="protein sequence ID" value="MPC54136.1"/>
    <property type="molecule type" value="Genomic_DNA"/>
</dbReference>
<evidence type="ECO:0000313" key="3">
    <source>
        <dbReference type="Proteomes" id="UP000324222"/>
    </source>
</evidence>
<keyword evidence="3" id="KW-1185">Reference proteome</keyword>
<dbReference type="AlphaFoldDB" id="A0A5B7G9H3"/>
<gene>
    <name evidence="2" type="ORF">E2C01_048043</name>
</gene>
<organism evidence="2 3">
    <name type="scientific">Portunus trituberculatus</name>
    <name type="common">Swimming crab</name>
    <name type="synonym">Neptunus trituberculatus</name>
    <dbReference type="NCBI Taxonomy" id="210409"/>
    <lineage>
        <taxon>Eukaryota</taxon>
        <taxon>Metazoa</taxon>
        <taxon>Ecdysozoa</taxon>
        <taxon>Arthropoda</taxon>
        <taxon>Crustacea</taxon>
        <taxon>Multicrustacea</taxon>
        <taxon>Malacostraca</taxon>
        <taxon>Eumalacostraca</taxon>
        <taxon>Eucarida</taxon>
        <taxon>Decapoda</taxon>
        <taxon>Pleocyemata</taxon>
        <taxon>Brachyura</taxon>
        <taxon>Eubrachyura</taxon>
        <taxon>Portunoidea</taxon>
        <taxon>Portunidae</taxon>
        <taxon>Portuninae</taxon>
        <taxon>Portunus</taxon>
    </lineage>
</organism>
<feature type="region of interest" description="Disordered" evidence="1">
    <location>
        <begin position="25"/>
        <end position="61"/>
    </location>
</feature>
<proteinExistence type="predicted"/>
<dbReference type="Proteomes" id="UP000324222">
    <property type="component" value="Unassembled WGS sequence"/>
</dbReference>
<comment type="caution">
    <text evidence="2">The sequence shown here is derived from an EMBL/GenBank/DDBJ whole genome shotgun (WGS) entry which is preliminary data.</text>
</comment>
<reference evidence="2 3" key="1">
    <citation type="submission" date="2019-05" db="EMBL/GenBank/DDBJ databases">
        <title>Another draft genome of Portunus trituberculatus and its Hox gene families provides insights of decapod evolution.</title>
        <authorList>
            <person name="Jeong J.-H."/>
            <person name="Song I."/>
            <person name="Kim S."/>
            <person name="Choi T."/>
            <person name="Kim D."/>
            <person name="Ryu S."/>
            <person name="Kim W."/>
        </authorList>
    </citation>
    <scope>NUCLEOTIDE SEQUENCE [LARGE SCALE GENOMIC DNA]</scope>
    <source>
        <tissue evidence="2">Muscle</tissue>
    </source>
</reference>
<sequence>MGVVVSGWIVGVGLGHRLPQSEWPCVGVGGTQPNPTPSPDPRRPMAPFQHTIGPPNLRNKS</sequence>
<evidence type="ECO:0000313" key="2">
    <source>
        <dbReference type="EMBL" id="MPC54136.1"/>
    </source>
</evidence>
<accession>A0A5B7G9H3</accession>